<evidence type="ECO:0000313" key="1">
    <source>
        <dbReference type="EMBL" id="AII17167.1"/>
    </source>
</evidence>
<dbReference type="GeneID" id="20041591"/>
<dbReference type="OrthoDB" id="5906at10239"/>
<dbReference type="GO" id="GO:0046403">
    <property type="term" value="F:polynucleotide 3'-phosphatase activity"/>
    <property type="evidence" value="ECO:0007669"/>
    <property type="project" value="TreeGrafter"/>
</dbReference>
<dbReference type="EMBL" id="KJ645900">
    <property type="protein sequence ID" value="AII17167.1"/>
    <property type="molecule type" value="Genomic_DNA"/>
</dbReference>
<keyword evidence="1" id="KW-0418">Kinase</keyword>
<sequence>MTTKIISEAGFITFDLGDFKYLSKVAAFDYDHTLVIPKKGTFSKSIDDFQWIRPNVIDIIRKLYKDDFSIVIFTNQSKNFKVEQIKNVLSKLEIPIRVYIGVSDEFKKPSKKMWDLFKDNSVEITEKFYCGDALGRTGDWSDSDKVFAEVCDLLIKTPEEMFPFEEKIIDEFVQSENQELVLMVGYPAAGKTTYVNEKIPESYVKLHGDELKTDSKKKKAVKIALTEGKSVVLDATNANKDKRKIFIDIAKSLNVKVRVIHITTSFDESKSRNEQRETKVPIIALYMFRKKFEEITLSEGIEEIIVV</sequence>
<dbReference type="PANTHER" id="PTHR12083:SF9">
    <property type="entry name" value="BIFUNCTIONAL POLYNUCLEOTIDE PHOSPHATASE_KINASE"/>
    <property type="match status" value="1"/>
</dbReference>
<dbReference type="GO" id="GO:0003690">
    <property type="term" value="F:double-stranded DNA binding"/>
    <property type="evidence" value="ECO:0007669"/>
    <property type="project" value="TreeGrafter"/>
</dbReference>
<dbReference type="InterPro" id="IPR027417">
    <property type="entry name" value="P-loop_NTPase"/>
</dbReference>
<dbReference type="KEGG" id="vg:20041591"/>
<dbReference type="Gene3D" id="3.40.50.300">
    <property type="entry name" value="P-loop containing nucleotide triphosphate hydrolases"/>
    <property type="match status" value="1"/>
</dbReference>
<name>A0A076FHC2_9VIRU</name>
<dbReference type="SUPFAM" id="SSF52540">
    <property type="entry name" value="P-loop containing nucleoside triphosphate hydrolases"/>
    <property type="match status" value="1"/>
</dbReference>
<evidence type="ECO:0000313" key="2">
    <source>
        <dbReference type="Proteomes" id="UP000028667"/>
    </source>
</evidence>
<dbReference type="InterPro" id="IPR036412">
    <property type="entry name" value="HAD-like_sf"/>
</dbReference>
<proteinExistence type="predicted"/>
<dbReference type="NCBIfam" id="TIGR01662">
    <property type="entry name" value="HAD-SF-IIIA"/>
    <property type="match status" value="1"/>
</dbReference>
<dbReference type="SUPFAM" id="SSF56784">
    <property type="entry name" value="HAD-like"/>
    <property type="match status" value="1"/>
</dbReference>
<keyword evidence="1" id="KW-0808">Transferase</keyword>
<dbReference type="Pfam" id="PF08645">
    <property type="entry name" value="PNK3P"/>
    <property type="match status" value="1"/>
</dbReference>
<dbReference type="GO" id="GO:0006281">
    <property type="term" value="P:DNA repair"/>
    <property type="evidence" value="ECO:0007669"/>
    <property type="project" value="TreeGrafter"/>
</dbReference>
<dbReference type="InterPro" id="IPR023214">
    <property type="entry name" value="HAD_sf"/>
</dbReference>
<reference evidence="1 2" key="1">
    <citation type="journal article" date="2014" name="Virology">
        <title>Genome of brown tide virus (AaV), the little giant of the Megaviridae, elucidates NCLDV genome expansion and host-virus coevolution.</title>
        <authorList>
            <person name="Moniruzzaman M."/>
            <person name="LeCleir G.R."/>
            <person name="Brown C.M."/>
            <person name="Gobler C.J."/>
            <person name="Bidle K.D."/>
            <person name="Wilson W.H."/>
            <person name="Wilhelm S.W."/>
        </authorList>
    </citation>
    <scope>NUCLEOTIDE SEQUENCE [LARGE SCALE GENOMIC DNA]</scope>
    <source>
        <strain evidence="1">BtV-01</strain>
    </source>
</reference>
<dbReference type="InterPro" id="IPR006549">
    <property type="entry name" value="HAD-SF_hydro_IIIA"/>
</dbReference>
<dbReference type="InterPro" id="IPR013954">
    <property type="entry name" value="PNK3P"/>
</dbReference>
<dbReference type="PANTHER" id="PTHR12083">
    <property type="entry name" value="BIFUNCTIONAL POLYNUCLEOTIDE PHOSPHATASE/KINASE"/>
    <property type="match status" value="1"/>
</dbReference>
<dbReference type="GO" id="GO:0046404">
    <property type="term" value="F:ATP-dependent polydeoxyribonucleotide 5'-hydroxyl-kinase activity"/>
    <property type="evidence" value="ECO:0007669"/>
    <property type="project" value="TreeGrafter"/>
</dbReference>
<keyword evidence="2" id="KW-1185">Reference proteome</keyword>
<organism evidence="1 2">
    <name type="scientific">Aureococcus anophagefferens virus</name>
    <dbReference type="NCBI Taxonomy" id="1474867"/>
    <lineage>
        <taxon>Viruses</taxon>
        <taxon>Varidnaviria</taxon>
        <taxon>Bamfordvirae</taxon>
        <taxon>Nucleocytoviricota</taxon>
        <taxon>Megaviricetes</taxon>
        <taxon>Imitervirales</taxon>
        <taxon>Schizomimiviridae</taxon>
        <taxon>Kratosvirus</taxon>
        <taxon>Kratosvirus quantuckense</taxon>
    </lineage>
</organism>
<accession>A0A076FHC2</accession>
<dbReference type="RefSeq" id="YP_009052176.1">
    <property type="nucleotide sequence ID" value="NC_024697.1"/>
</dbReference>
<dbReference type="Gene3D" id="3.40.50.1000">
    <property type="entry name" value="HAD superfamily/HAD-like"/>
    <property type="match status" value="1"/>
</dbReference>
<gene>
    <name evidence="1" type="ORF">AaV_099</name>
</gene>
<dbReference type="Proteomes" id="UP000028667">
    <property type="component" value="Segment"/>
</dbReference>
<dbReference type="Pfam" id="PF13671">
    <property type="entry name" value="AAA_33"/>
    <property type="match status" value="1"/>
</dbReference>
<protein>
    <submittedName>
        <fullName evidence="1">Putative polynucleotide-kinase-3 phosphatase</fullName>
    </submittedName>
</protein>